<proteinExistence type="predicted"/>
<feature type="domain" description="N-acetyltransferase" evidence="1">
    <location>
        <begin position="18"/>
        <end position="181"/>
    </location>
</feature>
<dbReference type="InterPro" id="IPR000182">
    <property type="entry name" value="GNAT_dom"/>
</dbReference>
<gene>
    <name evidence="2" type="ORF">EFW17_10300</name>
</gene>
<dbReference type="GO" id="GO:0016747">
    <property type="term" value="F:acyltransferase activity, transferring groups other than amino-acyl groups"/>
    <property type="evidence" value="ECO:0007669"/>
    <property type="project" value="InterPro"/>
</dbReference>
<dbReference type="EMBL" id="RJMB01000008">
    <property type="protein sequence ID" value="RNL85060.1"/>
    <property type="molecule type" value="Genomic_DNA"/>
</dbReference>
<dbReference type="AlphaFoldDB" id="A0A3N0EB72"/>
<sequence>MIDLNALRAKPTLSGDRVRLVPLSEEHTDAFYASTLDEEVRRLTGTHRTLSYHQVQQWCATRAESRDRVDLAITERPGGRFVGELSLQDFDQENESAEYRIALSAIEFTGQGLGREATRLVLDYAFGQLGLHRVWLHVYAFNMRAIAVYRACGFSVEGRMRESLLWDGRRHDSLLMGVLEHDFAKLSD</sequence>
<dbReference type="PANTHER" id="PTHR43415:SF3">
    <property type="entry name" value="GNAT-FAMILY ACETYLTRANSFERASE"/>
    <property type="match status" value="1"/>
</dbReference>
<dbReference type="Pfam" id="PF13302">
    <property type="entry name" value="Acetyltransf_3"/>
    <property type="match status" value="1"/>
</dbReference>
<evidence type="ECO:0000259" key="1">
    <source>
        <dbReference type="PROSITE" id="PS51186"/>
    </source>
</evidence>
<reference evidence="2 3" key="1">
    <citation type="submission" date="2018-11" db="EMBL/GenBank/DDBJ databases">
        <title>The genome draft of YIM 96095.</title>
        <authorList>
            <person name="Tang S.-K."/>
            <person name="Chunyu W.-X."/>
            <person name="Feng Y.-Z."/>
        </authorList>
    </citation>
    <scope>NUCLEOTIDE SEQUENCE [LARGE SCALE GENOMIC DNA]</scope>
    <source>
        <strain evidence="2 3">YIM 96095</strain>
    </source>
</reference>
<keyword evidence="2" id="KW-0808">Transferase</keyword>
<organism evidence="2 3">
    <name type="scientific">Halostreptopolyspora alba</name>
    <dbReference type="NCBI Taxonomy" id="2487137"/>
    <lineage>
        <taxon>Bacteria</taxon>
        <taxon>Bacillati</taxon>
        <taxon>Actinomycetota</taxon>
        <taxon>Actinomycetes</taxon>
        <taxon>Streptosporangiales</taxon>
        <taxon>Nocardiopsidaceae</taxon>
        <taxon>Halostreptopolyspora</taxon>
    </lineage>
</organism>
<dbReference type="SUPFAM" id="SSF55729">
    <property type="entry name" value="Acyl-CoA N-acyltransferases (Nat)"/>
    <property type="match status" value="1"/>
</dbReference>
<dbReference type="Proteomes" id="UP000269198">
    <property type="component" value="Unassembled WGS sequence"/>
</dbReference>
<dbReference type="InterPro" id="IPR016181">
    <property type="entry name" value="Acyl_CoA_acyltransferase"/>
</dbReference>
<dbReference type="PROSITE" id="PS51186">
    <property type="entry name" value="GNAT"/>
    <property type="match status" value="1"/>
</dbReference>
<name>A0A3N0EB72_9ACTN</name>
<comment type="caution">
    <text evidence="2">The sequence shown here is derived from an EMBL/GenBank/DDBJ whole genome shotgun (WGS) entry which is preliminary data.</text>
</comment>
<protein>
    <submittedName>
        <fullName evidence="2">N-acetyltransferase</fullName>
    </submittedName>
</protein>
<keyword evidence="3" id="KW-1185">Reference proteome</keyword>
<dbReference type="PANTHER" id="PTHR43415">
    <property type="entry name" value="SPERMIDINE N(1)-ACETYLTRANSFERASE"/>
    <property type="match status" value="1"/>
</dbReference>
<dbReference type="RefSeq" id="WP_123201109.1">
    <property type="nucleotide sequence ID" value="NZ_RJMB01000008.1"/>
</dbReference>
<accession>A0A3N0EB72</accession>
<evidence type="ECO:0000313" key="3">
    <source>
        <dbReference type="Proteomes" id="UP000269198"/>
    </source>
</evidence>
<dbReference type="Gene3D" id="3.40.630.30">
    <property type="match status" value="1"/>
</dbReference>
<evidence type="ECO:0000313" key="2">
    <source>
        <dbReference type="EMBL" id="RNL85060.1"/>
    </source>
</evidence>
<dbReference type="OrthoDB" id="9814648at2"/>